<comment type="similarity">
    <text evidence="1">Belongs to the universal stress protein A family.</text>
</comment>
<name>A0A7C3SJZ6_9BACT</name>
<dbReference type="EMBL" id="DTHB01000016">
    <property type="protein sequence ID" value="HGB14078.1"/>
    <property type="molecule type" value="Genomic_DNA"/>
</dbReference>
<gene>
    <name evidence="3" type="ORF">ENV62_02405</name>
</gene>
<accession>A0A7C3SJZ6</accession>
<feature type="domain" description="UspA" evidence="2">
    <location>
        <begin position="11"/>
        <end position="146"/>
    </location>
</feature>
<dbReference type="SUPFAM" id="SSF52402">
    <property type="entry name" value="Adenine nucleotide alpha hydrolases-like"/>
    <property type="match status" value="2"/>
</dbReference>
<proteinExistence type="inferred from homology"/>
<dbReference type="InterPro" id="IPR014729">
    <property type="entry name" value="Rossmann-like_a/b/a_fold"/>
</dbReference>
<feature type="domain" description="UspA" evidence="2">
    <location>
        <begin position="154"/>
        <end position="276"/>
    </location>
</feature>
<dbReference type="Gene3D" id="3.40.50.620">
    <property type="entry name" value="HUPs"/>
    <property type="match status" value="1"/>
</dbReference>
<dbReference type="Gene3D" id="3.40.50.12370">
    <property type="match status" value="1"/>
</dbReference>
<reference evidence="3" key="1">
    <citation type="journal article" date="2020" name="mSystems">
        <title>Genome- and Community-Level Interaction Insights into Carbon Utilization and Element Cycling Functions of Hydrothermarchaeota in Hydrothermal Sediment.</title>
        <authorList>
            <person name="Zhou Z."/>
            <person name="Liu Y."/>
            <person name="Xu W."/>
            <person name="Pan J."/>
            <person name="Luo Z.H."/>
            <person name="Li M."/>
        </authorList>
    </citation>
    <scope>NUCLEOTIDE SEQUENCE [LARGE SCALE GENOMIC DNA]</scope>
    <source>
        <strain evidence="3">SpSt-776</strain>
    </source>
</reference>
<organism evidence="3">
    <name type="scientific">Desulfobacca acetoxidans</name>
    <dbReference type="NCBI Taxonomy" id="60893"/>
    <lineage>
        <taxon>Bacteria</taxon>
        <taxon>Pseudomonadati</taxon>
        <taxon>Thermodesulfobacteriota</taxon>
        <taxon>Desulfobaccia</taxon>
        <taxon>Desulfobaccales</taxon>
        <taxon>Desulfobaccaceae</taxon>
        <taxon>Desulfobacca</taxon>
    </lineage>
</organism>
<dbReference type="Pfam" id="PF00582">
    <property type="entry name" value="Usp"/>
    <property type="match status" value="2"/>
</dbReference>
<dbReference type="PRINTS" id="PR01438">
    <property type="entry name" value="UNVRSLSTRESS"/>
</dbReference>
<comment type="caution">
    <text evidence="3">The sequence shown here is derived from an EMBL/GenBank/DDBJ whole genome shotgun (WGS) entry which is preliminary data.</text>
</comment>
<dbReference type="AlphaFoldDB" id="A0A7C3SJZ6"/>
<protein>
    <submittedName>
        <fullName evidence="3">Universal stress protein</fullName>
    </submittedName>
</protein>
<dbReference type="PANTHER" id="PTHR46268:SF6">
    <property type="entry name" value="UNIVERSAL STRESS PROTEIN UP12"/>
    <property type="match status" value="1"/>
</dbReference>
<dbReference type="CDD" id="cd00293">
    <property type="entry name" value="USP-like"/>
    <property type="match status" value="2"/>
</dbReference>
<evidence type="ECO:0000313" key="3">
    <source>
        <dbReference type="EMBL" id="HGB14078.1"/>
    </source>
</evidence>
<evidence type="ECO:0000259" key="2">
    <source>
        <dbReference type="Pfam" id="PF00582"/>
    </source>
</evidence>
<evidence type="ECO:0000256" key="1">
    <source>
        <dbReference type="ARBA" id="ARBA00008791"/>
    </source>
</evidence>
<sequence>MIFPACPLALEKLLVCTDSSPASHGAVIAGLDLARSCRSQVFLLEVLEYPPGYAGLAPEAVIQWEKEVAADLAGIKAEAQDLGVPAEIVIRHADRAFAAIVEEAEKLKADLIVMGRHGKHGLTKLLMGSVTERVIGLSPVNVLVVPPDWPLAWEKVLIAHDGSPYSEAAWEAALEMVRRLNARLIGVSAAREERELPEADAVVQKMLAQASRQGISLEVRVSVGAPDEVIIEAARSAKANLIVMGSLGRTGLKRLLMGSTTARVIGQAFCPVLVVKRRE</sequence>
<dbReference type="PANTHER" id="PTHR46268">
    <property type="entry name" value="STRESS RESPONSE PROTEIN NHAX"/>
    <property type="match status" value="1"/>
</dbReference>
<dbReference type="InterPro" id="IPR006016">
    <property type="entry name" value="UspA"/>
</dbReference>
<dbReference type="InterPro" id="IPR006015">
    <property type="entry name" value="Universal_stress_UspA"/>
</dbReference>